<sequence>NDELAQHWARIRNVRKVVLGALEVERREKRLGSSLDSTPVVWLQNAKDMEAIQQMADGSADDFFADVCITSALTLRTSAPDDSGFTLDDVPGVVVDPRPATGVKCARSWKFFDPATADAAYPDISPRDAIAVRQWDASNG</sequence>
<dbReference type="InterPro" id="IPR009080">
    <property type="entry name" value="tRNAsynth_Ia_anticodon-bd"/>
</dbReference>
<dbReference type="GO" id="GO:0006418">
    <property type="term" value="P:tRNA aminoacylation for protein translation"/>
    <property type="evidence" value="ECO:0007669"/>
    <property type="project" value="InterPro"/>
</dbReference>
<proteinExistence type="predicted"/>
<dbReference type="EC" id="6.1.1.5" evidence="1"/>
<feature type="non-terminal residue" evidence="1">
    <location>
        <position position="1"/>
    </location>
</feature>
<dbReference type="AlphaFoldDB" id="A0A3B0Z026"/>
<dbReference type="GO" id="GO:0005524">
    <property type="term" value="F:ATP binding"/>
    <property type="evidence" value="ECO:0007669"/>
    <property type="project" value="InterPro"/>
</dbReference>
<dbReference type="SUPFAM" id="SSF47323">
    <property type="entry name" value="Anticodon-binding domain of a subclass of class I aminoacyl-tRNA synthetases"/>
    <property type="match status" value="1"/>
</dbReference>
<protein>
    <submittedName>
        <fullName evidence="1">Isoleucyl-tRNA synthetase</fullName>
        <ecNumber evidence="1">6.1.1.5</ecNumber>
    </submittedName>
</protein>
<name>A0A3B0Z026_9ZZZZ</name>
<keyword evidence="1" id="KW-0436">Ligase</keyword>
<dbReference type="EMBL" id="UOFN01000133">
    <property type="protein sequence ID" value="VAW80882.1"/>
    <property type="molecule type" value="Genomic_DNA"/>
</dbReference>
<dbReference type="GO" id="GO:0004822">
    <property type="term" value="F:isoleucine-tRNA ligase activity"/>
    <property type="evidence" value="ECO:0007669"/>
    <property type="project" value="UniProtKB-EC"/>
</dbReference>
<accession>A0A3B0Z026</accession>
<reference evidence="1" key="1">
    <citation type="submission" date="2018-06" db="EMBL/GenBank/DDBJ databases">
        <authorList>
            <person name="Zhirakovskaya E."/>
        </authorList>
    </citation>
    <scope>NUCLEOTIDE SEQUENCE</scope>
</reference>
<evidence type="ECO:0000313" key="1">
    <source>
        <dbReference type="EMBL" id="VAW80882.1"/>
    </source>
</evidence>
<gene>
    <name evidence="1" type="ORF">MNBD_GAMMA15-792</name>
</gene>
<dbReference type="Gene3D" id="1.10.730.20">
    <property type="match status" value="1"/>
</dbReference>
<keyword evidence="1" id="KW-0030">Aminoacyl-tRNA synthetase</keyword>
<organism evidence="1">
    <name type="scientific">hydrothermal vent metagenome</name>
    <dbReference type="NCBI Taxonomy" id="652676"/>
    <lineage>
        <taxon>unclassified sequences</taxon>
        <taxon>metagenomes</taxon>
        <taxon>ecological metagenomes</taxon>
    </lineage>
</organism>